<evidence type="ECO:0000256" key="1">
    <source>
        <dbReference type="SAM" id="MobiDB-lite"/>
    </source>
</evidence>
<evidence type="ECO:0000313" key="2">
    <source>
        <dbReference type="EMBL" id="KAJ1103205.1"/>
    </source>
</evidence>
<gene>
    <name evidence="2" type="ORF">NDU88_000632</name>
</gene>
<accession>A0AAV7MSE5</accession>
<name>A0AAV7MSE5_PLEWA</name>
<dbReference type="EMBL" id="JANPWB010000013">
    <property type="protein sequence ID" value="KAJ1103205.1"/>
    <property type="molecule type" value="Genomic_DNA"/>
</dbReference>
<protein>
    <submittedName>
        <fullName evidence="2">Uncharacterized protein</fullName>
    </submittedName>
</protein>
<dbReference type="Proteomes" id="UP001066276">
    <property type="component" value="Chromosome 9"/>
</dbReference>
<sequence>MTADPSAADLDNQGGLGGRQPPERSEVRRRSGTALCLCTPHSVSKLRSKEINENSNKTSISLRKVRPGRGRQVLIRRIREILLKSTVGVVIVEFLLLRRIRLEPVASSV</sequence>
<organism evidence="2 3">
    <name type="scientific">Pleurodeles waltl</name>
    <name type="common">Iberian ribbed newt</name>
    <dbReference type="NCBI Taxonomy" id="8319"/>
    <lineage>
        <taxon>Eukaryota</taxon>
        <taxon>Metazoa</taxon>
        <taxon>Chordata</taxon>
        <taxon>Craniata</taxon>
        <taxon>Vertebrata</taxon>
        <taxon>Euteleostomi</taxon>
        <taxon>Amphibia</taxon>
        <taxon>Batrachia</taxon>
        <taxon>Caudata</taxon>
        <taxon>Salamandroidea</taxon>
        <taxon>Salamandridae</taxon>
        <taxon>Pleurodelinae</taxon>
        <taxon>Pleurodeles</taxon>
    </lineage>
</organism>
<proteinExistence type="predicted"/>
<evidence type="ECO:0000313" key="3">
    <source>
        <dbReference type="Proteomes" id="UP001066276"/>
    </source>
</evidence>
<comment type="caution">
    <text evidence="2">The sequence shown here is derived from an EMBL/GenBank/DDBJ whole genome shotgun (WGS) entry which is preliminary data.</text>
</comment>
<reference evidence="2" key="1">
    <citation type="journal article" date="2022" name="bioRxiv">
        <title>Sequencing and chromosome-scale assembly of the giantPleurodeles waltlgenome.</title>
        <authorList>
            <person name="Brown T."/>
            <person name="Elewa A."/>
            <person name="Iarovenko S."/>
            <person name="Subramanian E."/>
            <person name="Araus A.J."/>
            <person name="Petzold A."/>
            <person name="Susuki M."/>
            <person name="Suzuki K.-i.T."/>
            <person name="Hayashi T."/>
            <person name="Toyoda A."/>
            <person name="Oliveira C."/>
            <person name="Osipova E."/>
            <person name="Leigh N.D."/>
            <person name="Simon A."/>
            <person name="Yun M.H."/>
        </authorList>
    </citation>
    <scope>NUCLEOTIDE SEQUENCE</scope>
    <source>
        <strain evidence="2">20211129_DDA</strain>
        <tissue evidence="2">Liver</tissue>
    </source>
</reference>
<feature type="region of interest" description="Disordered" evidence="1">
    <location>
        <begin position="1"/>
        <end position="31"/>
    </location>
</feature>
<dbReference type="AlphaFoldDB" id="A0AAV7MSE5"/>
<keyword evidence="3" id="KW-1185">Reference proteome</keyword>